<dbReference type="GO" id="GO:0061133">
    <property type="term" value="F:endopeptidase activator activity"/>
    <property type="evidence" value="ECO:0007669"/>
    <property type="project" value="TreeGrafter"/>
</dbReference>
<evidence type="ECO:0000256" key="1">
    <source>
        <dbReference type="ARBA" id="ARBA00004123"/>
    </source>
</evidence>
<feature type="compositionally biased region" description="Low complexity" evidence="6">
    <location>
        <begin position="164"/>
        <end position="204"/>
    </location>
</feature>
<feature type="compositionally biased region" description="Acidic residues" evidence="6">
    <location>
        <begin position="341"/>
        <end position="351"/>
    </location>
</feature>
<feature type="region of interest" description="Disordered" evidence="6">
    <location>
        <begin position="331"/>
        <end position="351"/>
    </location>
</feature>
<dbReference type="InterPro" id="IPR044868">
    <property type="entry name" value="Rpn13/ADRM1_Pru"/>
</dbReference>
<keyword evidence="5" id="KW-0539">Nucleus</keyword>
<dbReference type="PANTHER" id="PTHR12225:SF0">
    <property type="entry name" value="PROTEASOMAL UBIQUITIN RECEPTOR ADRM1"/>
    <property type="match status" value="1"/>
</dbReference>
<feature type="region of interest" description="Disordered" evidence="6">
    <location>
        <begin position="164"/>
        <end position="211"/>
    </location>
</feature>
<evidence type="ECO:0000256" key="4">
    <source>
        <dbReference type="ARBA" id="ARBA00022942"/>
    </source>
</evidence>
<keyword evidence="3" id="KW-0963">Cytoplasm</keyword>
<dbReference type="OrthoDB" id="340431at2759"/>
<evidence type="ECO:0000313" key="9">
    <source>
        <dbReference type="EMBL" id="ORZ39455.1"/>
    </source>
</evidence>
<evidence type="ECO:0000256" key="5">
    <source>
        <dbReference type="ARBA" id="ARBA00023242"/>
    </source>
</evidence>
<accession>A0A1Y2HXV4</accession>
<evidence type="ECO:0000259" key="8">
    <source>
        <dbReference type="PROSITE" id="PS51917"/>
    </source>
</evidence>
<comment type="caution">
    <text evidence="9">The sequence shown here is derived from an EMBL/GenBank/DDBJ whole genome shotgun (WGS) entry which is preliminary data.</text>
</comment>
<keyword evidence="9" id="KW-0675">Receptor</keyword>
<dbReference type="AlphaFoldDB" id="A0A1Y2HXV4"/>
<dbReference type="InterPro" id="IPR006773">
    <property type="entry name" value="Rpn13/ADRM1"/>
</dbReference>
<evidence type="ECO:0000256" key="6">
    <source>
        <dbReference type="SAM" id="MobiDB-lite"/>
    </source>
</evidence>
<dbReference type="PROSITE" id="PS51917">
    <property type="entry name" value="PRU"/>
    <property type="match status" value="1"/>
</dbReference>
<name>A0A1Y2HXV4_9FUNG</name>
<evidence type="ECO:0000313" key="10">
    <source>
        <dbReference type="Proteomes" id="UP000193411"/>
    </source>
</evidence>
<dbReference type="InterPro" id="IPR038633">
    <property type="entry name" value="Rpn13/ADRM1_Pru_sf"/>
</dbReference>
<dbReference type="PANTHER" id="PTHR12225">
    <property type="entry name" value="ADHESION REGULATING MOLECULE 1 110 KDA CELL MEMBRANE GLYCOPROTEIN"/>
    <property type="match status" value="1"/>
</dbReference>
<dbReference type="GO" id="GO:0070628">
    <property type="term" value="F:proteasome binding"/>
    <property type="evidence" value="ECO:0007669"/>
    <property type="project" value="TreeGrafter"/>
</dbReference>
<dbReference type="Proteomes" id="UP000193411">
    <property type="component" value="Unassembled WGS sequence"/>
</dbReference>
<evidence type="ECO:0000256" key="2">
    <source>
        <dbReference type="ARBA" id="ARBA00004496"/>
    </source>
</evidence>
<keyword evidence="10" id="KW-1185">Reference proteome</keyword>
<dbReference type="CDD" id="cd13314">
    <property type="entry name" value="PH_Rpn13"/>
    <property type="match status" value="1"/>
</dbReference>
<reference evidence="9 10" key="1">
    <citation type="submission" date="2016-07" db="EMBL/GenBank/DDBJ databases">
        <title>Pervasive Adenine N6-methylation of Active Genes in Fungi.</title>
        <authorList>
            <consortium name="DOE Joint Genome Institute"/>
            <person name="Mondo S.J."/>
            <person name="Dannebaum R.O."/>
            <person name="Kuo R.C."/>
            <person name="Labutti K."/>
            <person name="Haridas S."/>
            <person name="Kuo A."/>
            <person name="Salamov A."/>
            <person name="Ahrendt S.R."/>
            <person name="Lipzen A."/>
            <person name="Sullivan W."/>
            <person name="Andreopoulos W.B."/>
            <person name="Clum A."/>
            <person name="Lindquist E."/>
            <person name="Daum C."/>
            <person name="Ramamoorthy G.K."/>
            <person name="Gryganskyi A."/>
            <person name="Culley D."/>
            <person name="Magnuson J.K."/>
            <person name="James T.Y."/>
            <person name="O'Malley M.A."/>
            <person name="Stajich J.E."/>
            <person name="Spatafora J.W."/>
            <person name="Visel A."/>
            <person name="Grigoriev I.V."/>
        </authorList>
    </citation>
    <scope>NUCLEOTIDE SEQUENCE [LARGE SCALE GENOMIC DNA]</scope>
    <source>
        <strain evidence="9 10">PL171</strain>
    </source>
</reference>
<dbReference type="Gene3D" id="2.30.29.70">
    <property type="entry name" value="Proteasomal ubiquitin receptor Rpn13/ADRM1"/>
    <property type="match status" value="1"/>
</dbReference>
<dbReference type="GO" id="GO:0005634">
    <property type="term" value="C:nucleus"/>
    <property type="evidence" value="ECO:0007669"/>
    <property type="project" value="UniProtKB-SubCell"/>
</dbReference>
<dbReference type="GO" id="GO:0005737">
    <property type="term" value="C:cytoplasm"/>
    <property type="evidence" value="ECO:0007669"/>
    <property type="project" value="UniProtKB-SubCell"/>
</dbReference>
<keyword evidence="4 9" id="KW-0647">Proteasome</keyword>
<dbReference type="InterPro" id="IPR038108">
    <property type="entry name" value="RPN13_DEUBAD_sf"/>
</dbReference>
<proteinExistence type="predicted"/>
<feature type="compositionally biased region" description="Low complexity" evidence="6">
    <location>
        <begin position="139"/>
        <end position="152"/>
    </location>
</feature>
<sequence>MATVFQSLTAQGQPASAQARKKHLVEFRAGKLTRAEGNWVRPDPRKGQVYMDVGDDSLLHFCWKDRATNRVEDDLIIFPEEAEFSRVTQSNDRVFVLAFKSSSQKHFFWMQEPKDDKDDDIVKRVNKAIDDPSSLQQEQAGPASPTASAAAAEQAQLLQMLQQMGTGSSVSQRPTSPSRASAAAPRAASPSRSPTRGAAASAGPTVATPTQQQMDQLRSILAGIQVPTQQQQQQPDASLSSILSIDTLRPILQDPQARAALFPHLPANAAHSEAELDATIRSPQFKQAVQTLAYAVRSGAIGAILQSMGLDAAAAAGSAQGGVEALVRAVGAAAKKKEEQEQQDEDRMDTD</sequence>
<feature type="domain" description="DEUBAD" evidence="7">
    <location>
        <begin position="230"/>
        <end position="340"/>
    </location>
</feature>
<dbReference type="EMBL" id="MCFL01000005">
    <property type="protein sequence ID" value="ORZ39455.1"/>
    <property type="molecule type" value="Genomic_DNA"/>
</dbReference>
<dbReference type="STRING" id="765915.A0A1Y2HXV4"/>
<dbReference type="FunFam" id="2.30.29.70:FF:000001">
    <property type="entry name" value="Proteasomal ubiquitin receptor ADRM1"/>
    <property type="match status" value="1"/>
</dbReference>
<organism evidence="9 10">
    <name type="scientific">Catenaria anguillulae PL171</name>
    <dbReference type="NCBI Taxonomy" id="765915"/>
    <lineage>
        <taxon>Eukaryota</taxon>
        <taxon>Fungi</taxon>
        <taxon>Fungi incertae sedis</taxon>
        <taxon>Blastocladiomycota</taxon>
        <taxon>Blastocladiomycetes</taxon>
        <taxon>Blastocladiales</taxon>
        <taxon>Catenariaceae</taxon>
        <taxon>Catenaria</taxon>
    </lineage>
</organism>
<dbReference type="InterPro" id="IPR032368">
    <property type="entry name" value="RPN13_DEUBAD"/>
</dbReference>
<dbReference type="InterPro" id="IPR044867">
    <property type="entry name" value="DEUBAD_dom"/>
</dbReference>
<dbReference type="PROSITE" id="PS51916">
    <property type="entry name" value="DEUBAD"/>
    <property type="match status" value="1"/>
</dbReference>
<comment type="subcellular location">
    <subcellularLocation>
        <location evidence="2">Cytoplasm</location>
    </subcellularLocation>
    <subcellularLocation>
        <location evidence="1">Nucleus</location>
    </subcellularLocation>
</comment>
<evidence type="ECO:0000259" key="7">
    <source>
        <dbReference type="PROSITE" id="PS51916"/>
    </source>
</evidence>
<dbReference type="Gene3D" id="1.10.2020.20">
    <property type="match status" value="1"/>
</dbReference>
<feature type="domain" description="Pru" evidence="8">
    <location>
        <begin position="19"/>
        <end position="132"/>
    </location>
</feature>
<protein>
    <submittedName>
        <fullName evidence="9">Proteasome complex subunit Rpn13 ubiquitin receptor-domain-containing protein</fullName>
    </submittedName>
</protein>
<evidence type="ECO:0000256" key="3">
    <source>
        <dbReference type="ARBA" id="ARBA00022490"/>
    </source>
</evidence>
<feature type="region of interest" description="Disordered" evidence="6">
    <location>
        <begin position="130"/>
        <end position="152"/>
    </location>
</feature>
<dbReference type="Pfam" id="PF16550">
    <property type="entry name" value="RPN13_C"/>
    <property type="match status" value="1"/>
</dbReference>
<dbReference type="Pfam" id="PF04683">
    <property type="entry name" value="Rpn13_ADRM1_Pru"/>
    <property type="match status" value="1"/>
</dbReference>
<dbReference type="GO" id="GO:0008541">
    <property type="term" value="C:proteasome regulatory particle, lid subcomplex"/>
    <property type="evidence" value="ECO:0007669"/>
    <property type="project" value="TreeGrafter"/>
</dbReference>
<gene>
    <name evidence="9" type="ORF">BCR44DRAFT_91015</name>
</gene>